<keyword evidence="4 11" id="KW-0547">Nucleotide-binding</keyword>
<evidence type="ECO:0000256" key="7">
    <source>
        <dbReference type="ARBA" id="ARBA00022840"/>
    </source>
</evidence>
<evidence type="ECO:0000256" key="8">
    <source>
        <dbReference type="ARBA" id="ARBA00023306"/>
    </source>
</evidence>
<dbReference type="InterPro" id="IPR003152">
    <property type="entry name" value="FATC_dom"/>
</dbReference>
<dbReference type="CTD" id="21977"/>
<dbReference type="CDD" id="cd05169">
    <property type="entry name" value="PIKKc_TOR"/>
    <property type="match status" value="1"/>
</dbReference>
<keyword evidence="3" id="KW-0677">Repeat</keyword>
<dbReference type="InterPro" id="IPR036738">
    <property type="entry name" value="FRB_sf"/>
</dbReference>
<evidence type="ECO:0000313" key="16">
    <source>
        <dbReference type="Proteomes" id="UP000695007"/>
    </source>
</evidence>
<dbReference type="GO" id="GO:2000243">
    <property type="term" value="P:positive regulation of reproductive process"/>
    <property type="evidence" value="ECO:0007669"/>
    <property type="project" value="UniProtKB-ARBA"/>
</dbReference>
<reference evidence="17" key="1">
    <citation type="submission" date="2025-08" db="UniProtKB">
        <authorList>
            <consortium name="RefSeq"/>
        </authorList>
    </citation>
    <scope>IDENTIFICATION</scope>
</reference>
<dbReference type="InterPro" id="IPR016024">
    <property type="entry name" value="ARM-type_fold"/>
</dbReference>
<evidence type="ECO:0000256" key="9">
    <source>
        <dbReference type="ARBA" id="ARBA00047899"/>
    </source>
</evidence>
<feature type="compositionally biased region" description="Basic residues" evidence="12">
    <location>
        <begin position="1692"/>
        <end position="1702"/>
    </location>
</feature>
<evidence type="ECO:0000256" key="10">
    <source>
        <dbReference type="ARBA" id="ARBA00048679"/>
    </source>
</evidence>
<dbReference type="InterPro" id="IPR057564">
    <property type="entry name" value="HEAT_ATR"/>
</dbReference>
<dbReference type="Pfam" id="PF02259">
    <property type="entry name" value="FAT"/>
    <property type="match status" value="1"/>
</dbReference>
<feature type="region of interest" description="Disordered" evidence="12">
    <location>
        <begin position="1680"/>
        <end position="1710"/>
    </location>
</feature>
<dbReference type="InterPro" id="IPR018936">
    <property type="entry name" value="PI3/4_kinase_CS"/>
</dbReference>
<evidence type="ECO:0000256" key="6">
    <source>
        <dbReference type="ARBA" id="ARBA00022803"/>
    </source>
</evidence>
<keyword evidence="5 11" id="KW-0418">Kinase</keyword>
<dbReference type="InterPro" id="IPR050517">
    <property type="entry name" value="DDR_Repair_Kinase"/>
</dbReference>
<dbReference type="GO" id="GO:0045930">
    <property type="term" value="P:negative regulation of mitotic cell cycle"/>
    <property type="evidence" value="ECO:0007669"/>
    <property type="project" value="UniProtKB-ARBA"/>
</dbReference>
<dbReference type="SMART" id="SM00146">
    <property type="entry name" value="PI3Kc"/>
    <property type="match status" value="1"/>
</dbReference>
<dbReference type="GO" id="GO:0008361">
    <property type="term" value="P:regulation of cell size"/>
    <property type="evidence" value="ECO:0007669"/>
    <property type="project" value="UniProtKB-ARBA"/>
</dbReference>
<dbReference type="KEGG" id="csol:105365573"/>
<keyword evidence="16" id="KW-1185">Reference proteome</keyword>
<dbReference type="InterPro" id="IPR011009">
    <property type="entry name" value="Kinase-like_dom_sf"/>
</dbReference>
<dbReference type="Pfam" id="PF11865">
    <property type="entry name" value="mTOR_dom"/>
    <property type="match status" value="1"/>
</dbReference>
<keyword evidence="11" id="KW-0723">Serine/threonine-protein kinase</keyword>
<dbReference type="GO" id="GO:0051094">
    <property type="term" value="P:positive regulation of developmental process"/>
    <property type="evidence" value="ECO:0007669"/>
    <property type="project" value="UniProtKB-ARBA"/>
</dbReference>
<dbReference type="PROSITE" id="PS51189">
    <property type="entry name" value="FAT"/>
    <property type="match status" value="1"/>
</dbReference>
<dbReference type="GO" id="GO:0051240">
    <property type="term" value="P:positive regulation of multicellular organismal process"/>
    <property type="evidence" value="ECO:0007669"/>
    <property type="project" value="UniProtKB-ARBA"/>
</dbReference>
<dbReference type="Pfam" id="PF02260">
    <property type="entry name" value="FATC"/>
    <property type="match status" value="1"/>
</dbReference>
<dbReference type="RefSeq" id="XP_011502076.1">
    <property type="nucleotide sequence ID" value="XM_011503774.1"/>
</dbReference>
<evidence type="ECO:0000259" key="15">
    <source>
        <dbReference type="PROSITE" id="PS51190"/>
    </source>
</evidence>
<dbReference type="GO" id="GO:0010605">
    <property type="term" value="P:negative regulation of macromolecule metabolic process"/>
    <property type="evidence" value="ECO:0007669"/>
    <property type="project" value="UniProtKB-ARBA"/>
</dbReference>
<dbReference type="Gene3D" id="1.25.10.10">
    <property type="entry name" value="Leucine-rich Repeat Variant"/>
    <property type="match status" value="4"/>
</dbReference>
<dbReference type="InterPro" id="IPR026683">
    <property type="entry name" value="TOR_cat"/>
</dbReference>
<dbReference type="GO" id="GO:0038202">
    <property type="term" value="P:TORC1 signaling"/>
    <property type="evidence" value="ECO:0007669"/>
    <property type="project" value="TreeGrafter"/>
</dbReference>
<comment type="catalytic activity">
    <reaction evidence="9 11">
        <text>L-threonyl-[protein] + ATP = O-phospho-L-threonyl-[protein] + ADP + H(+)</text>
        <dbReference type="Rhea" id="RHEA:46608"/>
        <dbReference type="Rhea" id="RHEA-COMP:11060"/>
        <dbReference type="Rhea" id="RHEA-COMP:11605"/>
        <dbReference type="ChEBI" id="CHEBI:15378"/>
        <dbReference type="ChEBI" id="CHEBI:30013"/>
        <dbReference type="ChEBI" id="CHEBI:30616"/>
        <dbReference type="ChEBI" id="CHEBI:61977"/>
        <dbReference type="ChEBI" id="CHEBI:456216"/>
        <dbReference type="EC" id="2.7.11.1"/>
    </reaction>
</comment>
<dbReference type="FunFam" id="3.30.1010.10:FF:000004">
    <property type="entry name" value="Serine/threonine-protein kinase TOR"/>
    <property type="match status" value="1"/>
</dbReference>
<dbReference type="GO" id="GO:0044877">
    <property type="term" value="F:protein-containing complex binding"/>
    <property type="evidence" value="ECO:0007669"/>
    <property type="project" value="InterPro"/>
</dbReference>
<evidence type="ECO:0000256" key="5">
    <source>
        <dbReference type="ARBA" id="ARBA00022777"/>
    </source>
</evidence>
<dbReference type="GO" id="GO:0045893">
    <property type="term" value="P:positive regulation of DNA-templated transcription"/>
    <property type="evidence" value="ECO:0007669"/>
    <property type="project" value="UniProtKB-ARBA"/>
</dbReference>
<dbReference type="FunFam" id="1.25.10.10:FF:000060">
    <property type="entry name" value="Serine/threonine-protein kinase mTOR"/>
    <property type="match status" value="1"/>
</dbReference>
<evidence type="ECO:0000259" key="14">
    <source>
        <dbReference type="PROSITE" id="PS51189"/>
    </source>
</evidence>
<dbReference type="Gene3D" id="1.25.40.10">
    <property type="entry name" value="Tetratricopeptide repeat domain"/>
    <property type="match status" value="1"/>
</dbReference>
<dbReference type="GO" id="GO:0016242">
    <property type="term" value="P:negative regulation of macroautophagy"/>
    <property type="evidence" value="ECO:0007669"/>
    <property type="project" value="TreeGrafter"/>
</dbReference>
<keyword evidence="8" id="KW-0131">Cell cycle</keyword>
<evidence type="ECO:0000256" key="2">
    <source>
        <dbReference type="ARBA" id="ARBA00022679"/>
    </source>
</evidence>
<dbReference type="GO" id="GO:0045787">
    <property type="term" value="P:positive regulation of cell cycle"/>
    <property type="evidence" value="ECO:0007669"/>
    <property type="project" value="UniProtKB-ARBA"/>
</dbReference>
<evidence type="ECO:0000256" key="12">
    <source>
        <dbReference type="SAM" id="MobiDB-lite"/>
    </source>
</evidence>
<sequence>MTSSLVQQFVQRLKSKHEDARNKAARELCLYVKTELREATQEEITMFMDEFNHHIFEMVSGSDINEKKGGILSIVCLIGADVGNINTRTIRFANYLRNLLPSNDVGVMELAAKTVGKLALVSGTFTAEYVEFEVKRAFEWLSGDRHENKRHAAVLVLKELAVSMPTYFFQQVTQFFELIFNAVRDSKPVIREGAVEALRAALVVTAQRETAKQMHKSQWYKQCYDEIVTGFEDVYSREKGFNKDDRIHGSLLVLNELLRCSNLQWERHYEDLMERLNCSSQGNDNDILSLMPRLKTNLVSKWSSPPQNSTNVQHSLYPVHESAACRSLMLEKLDDMNGDVINQRHSRNSHIQNALMTLLPRLAAFNKAKFVADHLRECLNYLLLSLRGREKDRAAAFTTIGLIAVAVDEDIKPYLPKIMDVIKSSLPSKETPNKKRSSPLEPAVFVCITLLGHAVEQTITADVKDLLEPMLATGLSPILTTSLRELAHSVPSLKMDISQGLLRMLSQVLMYKPLRHPGAPWMASSPISAPPTEIDVASTVLGLRTLGTYNFDGNPLLQFVRRCADYFLTWEEPEVRLEAVKTCSRLLRLALSQPGPTVTSTVSSVLGKLLVVGITDTDADVRYSVLASLDEPFDIHLAQAESLSCLFVAMNDEVFEIRELAIRTIGRLSDMNPAYVMPSLRKTLIQFLTELEHSGMGRNKEQAARMLDHLVVSAPRLIRPYMEPVLKVLVPKLKEPEPNPGVVLAVLRAVGVLAEVSGAEMQPWMPELLAILLEMLVDASSPEKRGVALWVLGQLVGSTGHVVRPYMQYPSLLDVLMNFLKTEQQPAVRRETIRVLGLLGALDPYKHKMNLGQISSPQLEALSSTPSADARPEAVDELSTSEMLVNMPSATLEEYYPAVAIATLMRIIREPTLAQHHTMVVQAVTFIFKSLGIKCVPYISQVMPSFLNVLRTADVGFREYLFQQLAILIAIVKQHIRNYLDDVFALVREFWTWNSPLQSTLIHLVEHVAVALGAEFKIYLPRLMPQILRVLSHDTSKERQVTVKLLLALQKFAGNLDNYLHLVLPPVVRLFQASPDCPVAVSRCALETVEQLAESLDFTDFASRIVQPLVRTLDQCPELRSPACETLCALLLQLGPKFQIFLPLVQRVMARHRIVHSRFESLVDKVQSEARLGGQGRFEASEHDHLLLSSARQRQARSKSQRAELGLASAADTTVIKKLNVSASNLQKAWTATRRVSKDDWLEWLRSLSIGLLKESPSPALRSCWALAQTYSQLPRDLFNAAFVSCWSELDTVHRTELVATLQQALMVPDLPEISQTILNLAEFMEHCDKGPLPLDSKVLGERAMHCRAYAKALHYKEDEFHKGRSGAVFESLISINNKLQQKEAAEGLLEYVMNQQQENNKQELKVQVRWYEKLHNWDKALHLYRERLEADSQDVESTLGEMRCLEALGEWGQLHEVAMRQWSSNTQETKQRMARMAAAAAWGLNQWESMEKHVALIPKDTQDGAFYRAVLAIHDEQYNLAHRLIDSARDLLDTELTAMAGESYQRAYNAMVEVQKLVELEEVIQYKLVPERRAIIKSMWWERLQGGQRIVEDWQKIIQVHTLVISPQDDMYTWLKYASLCRKNGNLMLCHKTLVMLLGSDPSQTSPDQPLPTQHPQVTFAYCKHMWVADQREEAYGQLQSFQQQQQQQQQHHHHHHHHHQQLQPEDDRQQVARKRLLARCYLKLGDWLEALQGIKEDSIPAVLSYYAAATKHDPSWYKAWHAFAYTNFEAVLFYKHQQEETSLTEQSTATLANGVTRSNLSSQYISRFTVPALEGFIRSINLSHGNSLQDTLRLLTLWFEYGQWPEVYEAIIEGIRLIEINTWLQVIPQLIARIDTPRALVGRCIHNLLVDIGKTHPQALVYPLTVASKSASHARKTAANKILNSMSEHSPTLVQQAKMVSDELIRVAILWHELWHEGLEEASRLYFGERNVKGMFNTLEPLHAMLERGPQTLKETSFNQAYGRDLMEAQEWCHRYKVSGNVRDLNQAWDLYYHVFRRISRQLPKLTSLELQYVSPKLLLCRDLELAVPGSYQPGQPVIRIASIHSSMQVISSKQRPRKLCIKGSNGKDYMFLLKGHEDLRQDERVMQLFGLVNTLLLHDPDTFRRNLTIQRYAVIPLSTNSGLIGWVPHCDTLHTLIRDYRDKKKILLNIEHRIMLRMAPDYDHLMLMQKVEVFEHALEHTHGDDLARLLWLKSPSSEVWFDRRTNYTRSLAVMSMVGYILGLGDRHPSNLMLDRLSGKILHIDFGDCFEVAMTREKFPEKIPFRLTRMLINAMEVTGIEGTYRRTCESVMSVLRRNKDSLMAVLEAFVYDPLLNWRLMDNAAPKGKRSDAQGMSASSSQEHGDMLDSITATLPKKGVPCSIENGGDSNQPEGLNDKAIQIINRVRDKLTGRDFLPEETLSVQRQVDLLIQQATNNENLCQCYIGWCPFW</sequence>
<dbReference type="SUPFAM" id="SSF56112">
    <property type="entry name" value="Protein kinase-like (PK-like)"/>
    <property type="match status" value="1"/>
</dbReference>
<dbReference type="Pfam" id="PF08771">
    <property type="entry name" value="FRB_dom"/>
    <property type="match status" value="1"/>
</dbReference>
<feature type="domain" description="FAT" evidence="14">
    <location>
        <begin position="1339"/>
        <end position="1912"/>
    </location>
</feature>
<dbReference type="GO" id="GO:0051896">
    <property type="term" value="P:regulation of phosphatidylinositol 3-kinase/protein kinase B signal transduction"/>
    <property type="evidence" value="ECO:0007669"/>
    <property type="project" value="UniProtKB-ARBA"/>
</dbReference>
<evidence type="ECO:0000256" key="3">
    <source>
        <dbReference type="ARBA" id="ARBA00022737"/>
    </source>
</evidence>
<feature type="domain" description="FATC" evidence="15">
    <location>
        <begin position="2441"/>
        <end position="2473"/>
    </location>
</feature>
<dbReference type="GO" id="GO:0031931">
    <property type="term" value="C:TORC1 complex"/>
    <property type="evidence" value="ECO:0007669"/>
    <property type="project" value="TreeGrafter"/>
</dbReference>
<dbReference type="SUPFAM" id="SSF48371">
    <property type="entry name" value="ARM repeat"/>
    <property type="match status" value="2"/>
</dbReference>
<dbReference type="SMART" id="SM01346">
    <property type="entry name" value="DUF3385"/>
    <property type="match status" value="1"/>
</dbReference>
<dbReference type="InterPro" id="IPR014009">
    <property type="entry name" value="PIK_FAT"/>
</dbReference>
<evidence type="ECO:0000259" key="13">
    <source>
        <dbReference type="PROSITE" id="PS50290"/>
    </source>
</evidence>
<dbReference type="Pfam" id="PF23593">
    <property type="entry name" value="HEAT_ATR"/>
    <property type="match status" value="1"/>
</dbReference>
<dbReference type="FunFam" id="1.25.10.10:FF:000094">
    <property type="entry name" value="Serine/threonine-protein kinase mTOR"/>
    <property type="match status" value="1"/>
</dbReference>
<keyword evidence="6" id="KW-0802">TPR repeat</keyword>
<dbReference type="SMART" id="SM01343">
    <property type="entry name" value="FATC"/>
    <property type="match status" value="1"/>
</dbReference>
<keyword evidence="2 11" id="KW-0808">Transferase</keyword>
<gene>
    <name evidence="17" type="primary">LOC105365573</name>
</gene>
<dbReference type="InterPro" id="IPR000403">
    <property type="entry name" value="PI3/4_kinase_cat_dom"/>
</dbReference>
<dbReference type="GO" id="GO:0005634">
    <property type="term" value="C:nucleus"/>
    <property type="evidence" value="ECO:0007669"/>
    <property type="project" value="TreeGrafter"/>
</dbReference>
<dbReference type="FunFam" id="1.20.120.150:FF:000001">
    <property type="entry name" value="Serine/threonine-protein kinase TOR"/>
    <property type="match status" value="1"/>
</dbReference>
<dbReference type="PROSITE" id="PS50290">
    <property type="entry name" value="PI3_4_KINASE_3"/>
    <property type="match status" value="1"/>
</dbReference>
<dbReference type="Gene3D" id="3.30.1010.10">
    <property type="entry name" value="Phosphatidylinositol 3-kinase Catalytic Subunit, Chain A, domain 4"/>
    <property type="match status" value="1"/>
</dbReference>
<evidence type="ECO:0000256" key="11">
    <source>
        <dbReference type="RuleBase" id="RU364109"/>
    </source>
</evidence>
<proteinExistence type="inferred from homology"/>
<dbReference type="SMART" id="SM01345">
    <property type="entry name" value="Rapamycin_bind"/>
    <property type="match status" value="1"/>
</dbReference>
<dbReference type="InterPro" id="IPR011989">
    <property type="entry name" value="ARM-like"/>
</dbReference>
<dbReference type="GO" id="GO:0005524">
    <property type="term" value="F:ATP binding"/>
    <property type="evidence" value="ECO:0007669"/>
    <property type="project" value="UniProtKB-KW"/>
</dbReference>
<dbReference type="Gene3D" id="1.10.1070.11">
    <property type="entry name" value="Phosphatidylinositol 3-/4-kinase, catalytic domain"/>
    <property type="match status" value="1"/>
</dbReference>
<dbReference type="SUPFAM" id="SSF47212">
    <property type="entry name" value="FKBP12-rapamycin-binding domain of FKBP-rapamycin-associated protein (FRAP)"/>
    <property type="match status" value="1"/>
</dbReference>
<dbReference type="InterPro" id="IPR009076">
    <property type="entry name" value="FRB_dom"/>
</dbReference>
<dbReference type="Pfam" id="PF00454">
    <property type="entry name" value="PI3_PI4_kinase"/>
    <property type="match status" value="1"/>
</dbReference>
<dbReference type="InterPro" id="IPR036940">
    <property type="entry name" value="PI3/4_kinase_cat_sf"/>
</dbReference>
<dbReference type="PROSITE" id="PS51190">
    <property type="entry name" value="FATC"/>
    <property type="match status" value="1"/>
</dbReference>
<dbReference type="InterPro" id="IPR024585">
    <property type="entry name" value="mTOR_dom"/>
</dbReference>
<dbReference type="GO" id="GO:0005737">
    <property type="term" value="C:cytoplasm"/>
    <property type="evidence" value="ECO:0007669"/>
    <property type="project" value="TreeGrafter"/>
</dbReference>
<name>A0AAJ6YPY7_9HYME</name>
<dbReference type="Gene3D" id="1.20.120.150">
    <property type="entry name" value="FKBP12-rapamycin binding domain"/>
    <property type="match status" value="1"/>
</dbReference>
<dbReference type="Proteomes" id="UP000695007">
    <property type="component" value="Unplaced"/>
</dbReference>
<dbReference type="PANTHER" id="PTHR11139:SF9">
    <property type="entry name" value="SERINE_THREONINE-PROTEIN KINASE MTOR"/>
    <property type="match status" value="1"/>
</dbReference>
<dbReference type="InterPro" id="IPR003151">
    <property type="entry name" value="PIK-rel_kinase_FAT"/>
</dbReference>
<protein>
    <recommendedName>
        <fullName evidence="11">Serine/threonine-protein kinase TOR</fullName>
        <ecNumber evidence="11">2.7.11.1</ecNumber>
    </recommendedName>
</protein>
<organism evidence="16 17">
    <name type="scientific">Ceratosolen solmsi marchali</name>
    <dbReference type="NCBI Taxonomy" id="326594"/>
    <lineage>
        <taxon>Eukaryota</taxon>
        <taxon>Metazoa</taxon>
        <taxon>Ecdysozoa</taxon>
        <taxon>Arthropoda</taxon>
        <taxon>Hexapoda</taxon>
        <taxon>Insecta</taxon>
        <taxon>Pterygota</taxon>
        <taxon>Neoptera</taxon>
        <taxon>Endopterygota</taxon>
        <taxon>Hymenoptera</taxon>
        <taxon>Apocrita</taxon>
        <taxon>Proctotrupomorpha</taxon>
        <taxon>Chalcidoidea</taxon>
        <taxon>Agaonidae</taxon>
        <taxon>Agaoninae</taxon>
        <taxon>Ceratosolen</taxon>
    </lineage>
</organism>
<feature type="domain" description="PI3K/PI4K catalytic" evidence="13">
    <location>
        <begin position="2086"/>
        <end position="2400"/>
    </location>
</feature>
<keyword evidence="7 11" id="KW-0067">ATP-binding</keyword>
<dbReference type="FunFam" id="1.10.1070.11:FF:000007">
    <property type="entry name" value="Serine/threonine-protein kinase TOR"/>
    <property type="match status" value="1"/>
</dbReference>
<comment type="similarity">
    <text evidence="1 11">Belongs to the PI3/PI4-kinase family.</text>
</comment>
<evidence type="ECO:0000256" key="1">
    <source>
        <dbReference type="ARBA" id="ARBA00011031"/>
    </source>
</evidence>
<dbReference type="PANTHER" id="PTHR11139">
    <property type="entry name" value="ATAXIA TELANGIECTASIA MUTATED ATM -RELATED"/>
    <property type="match status" value="1"/>
</dbReference>
<comment type="catalytic activity">
    <reaction evidence="10">
        <text>L-seryl-[protein] + ATP = O-phospho-L-seryl-[protein] + ADP + H(+)</text>
        <dbReference type="Rhea" id="RHEA:17989"/>
        <dbReference type="Rhea" id="RHEA-COMP:9863"/>
        <dbReference type="Rhea" id="RHEA-COMP:11604"/>
        <dbReference type="ChEBI" id="CHEBI:15378"/>
        <dbReference type="ChEBI" id="CHEBI:29999"/>
        <dbReference type="ChEBI" id="CHEBI:30616"/>
        <dbReference type="ChEBI" id="CHEBI:83421"/>
        <dbReference type="ChEBI" id="CHEBI:456216"/>
        <dbReference type="EC" id="2.7.11.1"/>
    </reaction>
</comment>
<dbReference type="InterPro" id="IPR011990">
    <property type="entry name" value="TPR-like_helical_dom_sf"/>
</dbReference>
<dbReference type="GO" id="GO:0004674">
    <property type="term" value="F:protein serine/threonine kinase activity"/>
    <property type="evidence" value="ECO:0007669"/>
    <property type="project" value="UniProtKB-KW"/>
</dbReference>
<evidence type="ECO:0000313" key="17">
    <source>
        <dbReference type="RefSeq" id="XP_011502076.1"/>
    </source>
</evidence>
<dbReference type="GO" id="GO:0031932">
    <property type="term" value="C:TORC2 complex"/>
    <property type="evidence" value="ECO:0007669"/>
    <property type="project" value="UniProtKB-ARBA"/>
</dbReference>
<dbReference type="PROSITE" id="PS00915">
    <property type="entry name" value="PI3_4_KINASE_1"/>
    <property type="match status" value="1"/>
</dbReference>
<dbReference type="GeneID" id="105365573"/>
<evidence type="ECO:0000256" key="4">
    <source>
        <dbReference type="ARBA" id="ARBA00022741"/>
    </source>
</evidence>
<dbReference type="PROSITE" id="PS00916">
    <property type="entry name" value="PI3_4_KINASE_2"/>
    <property type="match status" value="1"/>
</dbReference>
<accession>A0AAJ6YPY7</accession>
<dbReference type="EC" id="2.7.11.1" evidence="11"/>